<dbReference type="GO" id="GO:0008270">
    <property type="term" value="F:zinc ion binding"/>
    <property type="evidence" value="ECO:0007669"/>
    <property type="project" value="UniProtKB-KW"/>
</dbReference>
<dbReference type="PROSITE" id="PS50865">
    <property type="entry name" value="ZF_MYND_2"/>
    <property type="match status" value="1"/>
</dbReference>
<dbReference type="InterPro" id="IPR007803">
    <property type="entry name" value="Asp/Arg/Pro-Hydrxlase"/>
</dbReference>
<dbReference type="PANTHER" id="PTHR12366:SF29">
    <property type="entry name" value="ASPARTYL BETA-HYDROXYLASE, ISOFORM L"/>
    <property type="match status" value="1"/>
</dbReference>
<evidence type="ECO:0000256" key="1">
    <source>
        <dbReference type="ARBA" id="ARBA00007730"/>
    </source>
</evidence>
<organism evidence="7 8">
    <name type="scientific">Fragilariopsis cylindrus CCMP1102</name>
    <dbReference type="NCBI Taxonomy" id="635003"/>
    <lineage>
        <taxon>Eukaryota</taxon>
        <taxon>Sar</taxon>
        <taxon>Stramenopiles</taxon>
        <taxon>Ochrophyta</taxon>
        <taxon>Bacillariophyta</taxon>
        <taxon>Bacillariophyceae</taxon>
        <taxon>Bacillariophycidae</taxon>
        <taxon>Bacillariales</taxon>
        <taxon>Bacillariaceae</taxon>
        <taxon>Fragilariopsis</taxon>
    </lineage>
</organism>
<protein>
    <submittedName>
        <fullName evidence="7">Asp_Arg_Hydrox-domain-containing protein</fullName>
    </submittedName>
</protein>
<dbReference type="InParanoid" id="A0A1E7FWE3"/>
<dbReference type="Pfam" id="PF05118">
    <property type="entry name" value="Asp_Arg_Hydrox"/>
    <property type="match status" value="1"/>
</dbReference>
<dbReference type="KEGG" id="fcy:FRACYDRAFT_178682"/>
<dbReference type="GO" id="GO:0005783">
    <property type="term" value="C:endoplasmic reticulum"/>
    <property type="evidence" value="ECO:0007669"/>
    <property type="project" value="TreeGrafter"/>
</dbReference>
<reference evidence="7 8" key="1">
    <citation type="submission" date="2016-09" db="EMBL/GenBank/DDBJ databases">
        <title>Extensive genetic diversity and differential bi-allelic expression allows diatom success in the polar Southern Ocean.</title>
        <authorList>
            <consortium name="DOE Joint Genome Institute"/>
            <person name="Mock T."/>
            <person name="Otillar R.P."/>
            <person name="Strauss J."/>
            <person name="Dupont C."/>
            <person name="Frickenhaus S."/>
            <person name="Maumus F."/>
            <person name="Mcmullan M."/>
            <person name="Sanges R."/>
            <person name="Schmutz J."/>
            <person name="Toseland A."/>
            <person name="Valas R."/>
            <person name="Veluchamy A."/>
            <person name="Ward B.J."/>
            <person name="Allen A."/>
            <person name="Barry K."/>
            <person name="Falciatore A."/>
            <person name="Ferrante M."/>
            <person name="Fortunato A.E."/>
            <person name="Gloeckner G."/>
            <person name="Gruber A."/>
            <person name="Hipkin R."/>
            <person name="Janech M."/>
            <person name="Kroth P."/>
            <person name="Leese F."/>
            <person name="Lindquist E."/>
            <person name="Lyon B.R."/>
            <person name="Martin J."/>
            <person name="Mayer C."/>
            <person name="Parker M."/>
            <person name="Quesneville H."/>
            <person name="Raymond J."/>
            <person name="Uhlig C."/>
            <person name="Valentin K.U."/>
            <person name="Worden A.Z."/>
            <person name="Armbrust E.V."/>
            <person name="Bowler C."/>
            <person name="Green B."/>
            <person name="Moulton V."/>
            <person name="Van Oosterhout C."/>
            <person name="Grigoriev I."/>
        </authorList>
    </citation>
    <scope>NUCLEOTIDE SEQUENCE [LARGE SCALE GENOMIC DNA]</scope>
    <source>
        <strain evidence="7 8">CCMP1102</strain>
    </source>
</reference>
<dbReference type="EMBL" id="KV784353">
    <property type="protein sequence ID" value="OEU22123.1"/>
    <property type="molecule type" value="Genomic_DNA"/>
</dbReference>
<dbReference type="PANTHER" id="PTHR12366">
    <property type="entry name" value="ASPARTYL/ASPARAGINYL BETA-HYDROXYLASE"/>
    <property type="match status" value="1"/>
</dbReference>
<dbReference type="OrthoDB" id="438431at2759"/>
<gene>
    <name evidence="7" type="ORF">FRACYDRAFT_178682</name>
</gene>
<dbReference type="SUPFAM" id="SSF144232">
    <property type="entry name" value="HIT/MYND zinc finger-like"/>
    <property type="match status" value="1"/>
</dbReference>
<dbReference type="InterPro" id="IPR002893">
    <property type="entry name" value="Znf_MYND"/>
</dbReference>
<evidence type="ECO:0000256" key="5">
    <source>
        <dbReference type="PROSITE-ProRule" id="PRU00134"/>
    </source>
</evidence>
<dbReference type="Gene3D" id="6.10.140.2220">
    <property type="match status" value="1"/>
</dbReference>
<proteinExistence type="inferred from homology"/>
<dbReference type="SUPFAM" id="SSF51197">
    <property type="entry name" value="Clavaminate synthase-like"/>
    <property type="match status" value="1"/>
</dbReference>
<keyword evidence="2" id="KW-0479">Metal-binding</keyword>
<evidence type="ECO:0000313" key="8">
    <source>
        <dbReference type="Proteomes" id="UP000095751"/>
    </source>
</evidence>
<comment type="similarity">
    <text evidence="1">Belongs to the aspartyl/asparaginyl beta-hydroxylase family.</text>
</comment>
<sequence length="584" mass="66418">MSSSSTPSCITSSTLTLFSDWSFCNGCGLPPRIGTAKNDDETTTTDDLINDDNSCMNKQQQQTTTTSTRKKLLICRKCKTAAYHDSACQKIHWAKGRHKYECKKLSVALQPLRDISSSLPSSNSSYSNRRRCLWWWKHLGQKDLIDCNKIWKFSSIRWNRDEEYLDAMDGFQKALEPIMKIWNENNQEIILSAKESSSSSSSSSTTSIFGIQLARKLLFCAYCEADGNQPDSSRSRLAQCISILLQLRNFECGSFDDNKQQKKNHDIITPLLNDAWMELMFSYEDLPELRKITYHVAHMAIQSGKGRCEWNDPMQRPGYMAKFDAVGISDSNNNDCSADNIMSLPYILPEQHPEWCRILENNWKDIKAELSVLLLQNNNNNINRNTMMTSSSSSSTWGRVGCGNRGSGSDDHRVVSSGDWTEYVLFGTGAVSYTDDDAPVTKRLLKRYVADAVSLAESGGGEIIFSKLAPHTHIDAHCGPTNFRLTAHLGLTVPNNNNDDDANGGGECKIRVKNSWYYWETGKILLFDDSYEHEIRNDTDEVRIVLLMRFWHPLLRNEKRQLELSEARRQKEMAVEKRYHPPLV</sequence>
<evidence type="ECO:0000256" key="2">
    <source>
        <dbReference type="ARBA" id="ARBA00022723"/>
    </source>
</evidence>
<evidence type="ECO:0000256" key="3">
    <source>
        <dbReference type="ARBA" id="ARBA00022771"/>
    </source>
</evidence>
<dbReference type="AlphaFoldDB" id="A0A1E7FWE3"/>
<dbReference type="Proteomes" id="UP000095751">
    <property type="component" value="Unassembled WGS sequence"/>
</dbReference>
<dbReference type="Gene3D" id="2.60.120.330">
    <property type="entry name" value="B-lactam Antibiotic, Isopenicillin N Synthase, Chain"/>
    <property type="match status" value="1"/>
</dbReference>
<dbReference type="InterPro" id="IPR027443">
    <property type="entry name" value="IPNS-like_sf"/>
</dbReference>
<keyword evidence="3 5" id="KW-0863">Zinc-finger</keyword>
<feature type="domain" description="MYND-type" evidence="6">
    <location>
        <begin position="52"/>
        <end position="102"/>
    </location>
</feature>
<dbReference type="GO" id="GO:0062101">
    <property type="term" value="F:peptidyl-aspartic acid 3-dioxygenase activity"/>
    <property type="evidence" value="ECO:0007669"/>
    <property type="project" value="InterPro"/>
</dbReference>
<evidence type="ECO:0000313" key="7">
    <source>
        <dbReference type="EMBL" id="OEU22123.1"/>
    </source>
</evidence>
<keyword evidence="8" id="KW-1185">Reference proteome</keyword>
<keyword evidence="4" id="KW-0862">Zinc</keyword>
<evidence type="ECO:0000256" key="4">
    <source>
        <dbReference type="ARBA" id="ARBA00022833"/>
    </source>
</evidence>
<accession>A0A1E7FWE3</accession>
<dbReference type="InterPro" id="IPR039038">
    <property type="entry name" value="ASPH"/>
</dbReference>
<name>A0A1E7FWE3_9STRA</name>
<evidence type="ECO:0000259" key="6">
    <source>
        <dbReference type="PROSITE" id="PS50865"/>
    </source>
</evidence>